<organism evidence="3 4">
    <name type="scientific">Aerophobetes bacterium</name>
    <dbReference type="NCBI Taxonomy" id="2030807"/>
    <lineage>
        <taxon>Bacteria</taxon>
        <taxon>Candidatus Aerophobota</taxon>
    </lineage>
</organism>
<dbReference type="Proteomes" id="UP000320781">
    <property type="component" value="Unassembled WGS sequence"/>
</dbReference>
<evidence type="ECO:0000313" key="4">
    <source>
        <dbReference type="Proteomes" id="UP000320781"/>
    </source>
</evidence>
<comment type="caution">
    <text evidence="3">The sequence shown here is derived from an EMBL/GenBank/DDBJ whole genome shotgun (WGS) entry which is preliminary data.</text>
</comment>
<feature type="domain" description="Thioesterase" evidence="2">
    <location>
        <begin position="50"/>
        <end position="123"/>
    </location>
</feature>
<sequence length="141" mass="15840">MDKEKMPGEFEKRVRLDPFAQLMGIEIDQVRKGYARASLRIKDKFRNFSGYVHGGVIFSLADHAFAAASNSMEVLALGLQMSINYVSTARVGDKLIAEASQVNFGRRISVYRIQVRDTSGKLMADCQGTVYQKTRKQSSLR</sequence>
<dbReference type="InterPro" id="IPR029069">
    <property type="entry name" value="HotDog_dom_sf"/>
</dbReference>
<name>A0A523QHG4_UNCAE</name>
<evidence type="ECO:0000256" key="1">
    <source>
        <dbReference type="ARBA" id="ARBA00022801"/>
    </source>
</evidence>
<gene>
    <name evidence="3" type="ORF">E3J95_05735</name>
</gene>
<dbReference type="SUPFAM" id="SSF54637">
    <property type="entry name" value="Thioesterase/thiol ester dehydrase-isomerase"/>
    <property type="match status" value="1"/>
</dbReference>
<dbReference type="PANTHER" id="PTHR42856">
    <property type="entry name" value="ACYL-COENZYME A THIOESTERASE PAAI"/>
    <property type="match status" value="1"/>
</dbReference>
<dbReference type="InterPro" id="IPR052723">
    <property type="entry name" value="Acyl-CoA_thioesterase_PaaI"/>
</dbReference>
<dbReference type="AlphaFoldDB" id="A0A523QHG4"/>
<dbReference type="PANTHER" id="PTHR42856:SF1">
    <property type="entry name" value="ACYL-COENZYME A THIOESTERASE PAAI"/>
    <property type="match status" value="1"/>
</dbReference>
<proteinExistence type="predicted"/>
<dbReference type="EMBL" id="SOKU01000278">
    <property type="protein sequence ID" value="TES84933.1"/>
    <property type="molecule type" value="Genomic_DNA"/>
</dbReference>
<protein>
    <submittedName>
        <fullName evidence="3">PaaI family thioesterase</fullName>
    </submittedName>
</protein>
<dbReference type="GO" id="GO:0016289">
    <property type="term" value="F:acyl-CoA hydrolase activity"/>
    <property type="evidence" value="ECO:0007669"/>
    <property type="project" value="TreeGrafter"/>
</dbReference>
<keyword evidence="1" id="KW-0378">Hydrolase</keyword>
<dbReference type="Pfam" id="PF03061">
    <property type="entry name" value="4HBT"/>
    <property type="match status" value="1"/>
</dbReference>
<dbReference type="NCBIfam" id="TIGR00369">
    <property type="entry name" value="unchar_dom_1"/>
    <property type="match status" value="1"/>
</dbReference>
<reference evidence="3 4" key="1">
    <citation type="submission" date="2019-03" db="EMBL/GenBank/DDBJ databases">
        <title>Metabolic potential of uncultured bacteria and archaea associated with petroleum seepage in deep-sea sediments.</title>
        <authorList>
            <person name="Dong X."/>
            <person name="Hubert C."/>
        </authorList>
    </citation>
    <scope>NUCLEOTIDE SEQUENCE [LARGE SCALE GENOMIC DNA]</scope>
    <source>
        <strain evidence="3">E44_bin92</strain>
    </source>
</reference>
<dbReference type="CDD" id="cd03443">
    <property type="entry name" value="PaaI_thioesterase"/>
    <property type="match status" value="1"/>
</dbReference>
<dbReference type="InterPro" id="IPR003736">
    <property type="entry name" value="PAAI_dom"/>
</dbReference>
<dbReference type="Gene3D" id="3.10.129.10">
    <property type="entry name" value="Hotdog Thioesterase"/>
    <property type="match status" value="1"/>
</dbReference>
<accession>A0A523QHG4</accession>
<dbReference type="InterPro" id="IPR006683">
    <property type="entry name" value="Thioestr_dom"/>
</dbReference>
<evidence type="ECO:0000313" key="3">
    <source>
        <dbReference type="EMBL" id="TES84933.1"/>
    </source>
</evidence>
<evidence type="ECO:0000259" key="2">
    <source>
        <dbReference type="Pfam" id="PF03061"/>
    </source>
</evidence>